<gene>
    <name evidence="2" type="ORF">NP493_24g03024</name>
</gene>
<evidence type="ECO:0000313" key="3">
    <source>
        <dbReference type="Proteomes" id="UP001209878"/>
    </source>
</evidence>
<feature type="compositionally biased region" description="Basic and acidic residues" evidence="1">
    <location>
        <begin position="7"/>
        <end position="30"/>
    </location>
</feature>
<protein>
    <submittedName>
        <fullName evidence="2">Uncharacterized protein</fullName>
    </submittedName>
</protein>
<sequence length="282" mass="31158">MVGAFRAENRRQSSGSNREEPGGRRPEAGARRLTPFGRMETRSRKPGQFSGEPEGSPEVDVAGRKPSLELRAEPNRRTVRPIRNRLTQICPGNIQAIPGHDFPPPGKVTYTTIHAVQRLPGSVRQRDTENNIFLPFSHSGGHAAFDDRLEYSCLDDDGAWNSVYEQYFDPAPQSVAVQPDGQCDTMSHSERVILARMFLSDELPATDSLVLCTVSRLSALAQADYTVPDSPVVDKGFTEIPRSQQGVEQGYFRDLAAMTCDNCVSPPSRIEEEPPSIGPYKD</sequence>
<keyword evidence="3" id="KW-1185">Reference proteome</keyword>
<feature type="compositionally biased region" description="Basic and acidic residues" evidence="1">
    <location>
        <begin position="61"/>
        <end position="74"/>
    </location>
</feature>
<evidence type="ECO:0000313" key="2">
    <source>
        <dbReference type="EMBL" id="KAK2192719.1"/>
    </source>
</evidence>
<name>A0AAD9PDA7_RIDPI</name>
<dbReference type="EMBL" id="JAODUO010000024">
    <property type="protein sequence ID" value="KAK2192719.1"/>
    <property type="molecule type" value="Genomic_DNA"/>
</dbReference>
<proteinExistence type="predicted"/>
<dbReference type="Proteomes" id="UP001209878">
    <property type="component" value="Unassembled WGS sequence"/>
</dbReference>
<organism evidence="2 3">
    <name type="scientific">Ridgeia piscesae</name>
    <name type="common">Tubeworm</name>
    <dbReference type="NCBI Taxonomy" id="27915"/>
    <lineage>
        <taxon>Eukaryota</taxon>
        <taxon>Metazoa</taxon>
        <taxon>Spiralia</taxon>
        <taxon>Lophotrochozoa</taxon>
        <taxon>Annelida</taxon>
        <taxon>Polychaeta</taxon>
        <taxon>Sedentaria</taxon>
        <taxon>Canalipalpata</taxon>
        <taxon>Sabellida</taxon>
        <taxon>Siboglinidae</taxon>
        <taxon>Ridgeia</taxon>
    </lineage>
</organism>
<reference evidence="2" key="1">
    <citation type="journal article" date="2023" name="Mol. Biol. Evol.">
        <title>Third-Generation Sequencing Reveals the Adaptive Role of the Epigenome in Three Deep-Sea Polychaetes.</title>
        <authorList>
            <person name="Perez M."/>
            <person name="Aroh O."/>
            <person name="Sun Y."/>
            <person name="Lan Y."/>
            <person name="Juniper S.K."/>
            <person name="Young C.R."/>
            <person name="Angers B."/>
            <person name="Qian P.Y."/>
        </authorList>
    </citation>
    <scope>NUCLEOTIDE SEQUENCE</scope>
    <source>
        <strain evidence="2">R07B-5</strain>
    </source>
</reference>
<comment type="caution">
    <text evidence="2">The sequence shown here is derived from an EMBL/GenBank/DDBJ whole genome shotgun (WGS) entry which is preliminary data.</text>
</comment>
<feature type="region of interest" description="Disordered" evidence="1">
    <location>
        <begin position="1"/>
        <end position="74"/>
    </location>
</feature>
<accession>A0AAD9PDA7</accession>
<evidence type="ECO:0000256" key="1">
    <source>
        <dbReference type="SAM" id="MobiDB-lite"/>
    </source>
</evidence>
<dbReference type="AlphaFoldDB" id="A0AAD9PDA7"/>